<evidence type="ECO:0000256" key="1">
    <source>
        <dbReference type="SAM" id="MobiDB-lite"/>
    </source>
</evidence>
<evidence type="ECO:0000313" key="2">
    <source>
        <dbReference type="EMBL" id="RDL39271.1"/>
    </source>
</evidence>
<reference evidence="2 3" key="1">
    <citation type="journal article" date="2018" name="IMA Fungus">
        <title>IMA Genome-F 9: Draft genome sequence of Annulohypoxylon stygium, Aspergillus mulundensis, Berkeleyomyces basicola (syn. Thielaviopsis basicola), Ceratocystis smalleyi, two Cercospora beticola strains, Coleophoma cylindrospora, Fusarium fracticaudum, Phialophora cf. hyalina, and Morchella septimelata.</title>
        <authorList>
            <person name="Wingfield B.D."/>
            <person name="Bills G.F."/>
            <person name="Dong Y."/>
            <person name="Huang W."/>
            <person name="Nel W.J."/>
            <person name="Swalarsk-Parry B.S."/>
            <person name="Vaghefi N."/>
            <person name="Wilken P.M."/>
            <person name="An Z."/>
            <person name="de Beer Z.W."/>
            <person name="De Vos L."/>
            <person name="Chen L."/>
            <person name="Duong T.A."/>
            <person name="Gao Y."/>
            <person name="Hammerbacher A."/>
            <person name="Kikkert J.R."/>
            <person name="Li Y."/>
            <person name="Li H."/>
            <person name="Li K."/>
            <person name="Li Q."/>
            <person name="Liu X."/>
            <person name="Ma X."/>
            <person name="Naidoo K."/>
            <person name="Pethybridge S.J."/>
            <person name="Sun J."/>
            <person name="Steenkamp E.T."/>
            <person name="van der Nest M.A."/>
            <person name="van Wyk S."/>
            <person name="Wingfield M.J."/>
            <person name="Xiong C."/>
            <person name="Yue Q."/>
            <person name="Zhang X."/>
        </authorList>
    </citation>
    <scope>NUCLEOTIDE SEQUENCE [LARGE SCALE GENOMIC DNA]</scope>
    <source>
        <strain evidence="2 3">BP 5553</strain>
    </source>
</reference>
<sequence length="316" mass="35090">MERAEPHPNGDFETDFTDKPYEPLLGIRNNDAINRKQLTADRVGSTSFSATLSRVHYGTYAGTPACLIAIDFSFRFKAKAIGRYEEATILVSFTRATDTGNPRVKSSDPSTDPQILNFAPKQVYGAVKTVEEKKKYDISIPLTFETPIGLSAGLEPHVGRESLTVVEHRMALHGNLFYDDDHDEANVVTWDLSENSAQKDGIFRHFAAAVVVANPPDTPMWMRVEVKPSVRFSLDPRYLLDKNSVLVRLMSKNDEPVLLDGKTPKKPAEQPDLRCDDFASDEFPWQKVVPSALEYANHLTLRSANVANGPGVLPTA</sequence>
<dbReference type="OrthoDB" id="5030973at2759"/>
<organism evidence="2 3">
    <name type="scientific">Venustampulla echinocandica</name>
    <dbReference type="NCBI Taxonomy" id="2656787"/>
    <lineage>
        <taxon>Eukaryota</taxon>
        <taxon>Fungi</taxon>
        <taxon>Dikarya</taxon>
        <taxon>Ascomycota</taxon>
        <taxon>Pezizomycotina</taxon>
        <taxon>Leotiomycetes</taxon>
        <taxon>Helotiales</taxon>
        <taxon>Pleuroascaceae</taxon>
        <taxon>Venustampulla</taxon>
    </lineage>
</organism>
<name>A0A370TUR5_9HELO</name>
<accession>A0A370TUR5</accession>
<dbReference type="EMBL" id="NPIC01000002">
    <property type="protein sequence ID" value="RDL39271.1"/>
    <property type="molecule type" value="Genomic_DNA"/>
</dbReference>
<evidence type="ECO:0000313" key="3">
    <source>
        <dbReference type="Proteomes" id="UP000254866"/>
    </source>
</evidence>
<feature type="region of interest" description="Disordered" evidence="1">
    <location>
        <begin position="1"/>
        <end position="20"/>
    </location>
</feature>
<protein>
    <submittedName>
        <fullName evidence="2">Uncharacterized protein</fullName>
    </submittedName>
</protein>
<dbReference type="AlphaFoldDB" id="A0A370TUR5"/>
<keyword evidence="3" id="KW-1185">Reference proteome</keyword>
<dbReference type="Proteomes" id="UP000254866">
    <property type="component" value="Unassembled WGS sequence"/>
</dbReference>
<proteinExistence type="predicted"/>
<comment type="caution">
    <text evidence="2">The sequence shown here is derived from an EMBL/GenBank/DDBJ whole genome shotgun (WGS) entry which is preliminary data.</text>
</comment>
<dbReference type="GeneID" id="43596460"/>
<gene>
    <name evidence="2" type="ORF">BP5553_03611</name>
</gene>
<dbReference type="RefSeq" id="XP_031871927.1">
    <property type="nucleotide sequence ID" value="XM_032012234.1"/>
</dbReference>